<gene>
    <name evidence="4" type="ORF">JYA63_03730</name>
</gene>
<keyword evidence="5" id="KW-1185">Reference proteome</keyword>
<dbReference type="Proteomes" id="UP001296923">
    <property type="component" value="Unassembled WGS sequence"/>
</dbReference>
<evidence type="ECO:0000313" key="5">
    <source>
        <dbReference type="Proteomes" id="UP001296923"/>
    </source>
</evidence>
<evidence type="ECO:0000256" key="2">
    <source>
        <dbReference type="SAM" id="SignalP"/>
    </source>
</evidence>
<dbReference type="EMBL" id="JAFHKR010000037">
    <property type="protein sequence ID" value="MBN3553362.1"/>
    <property type="molecule type" value="Genomic_DNA"/>
</dbReference>
<comment type="caution">
    <text evidence="4">The sequence shown here is derived from an EMBL/GenBank/DDBJ whole genome shotgun (WGS) entry which is preliminary data.</text>
</comment>
<name>A0ABS2ZPU4_9BACL</name>
<feature type="region of interest" description="Disordered" evidence="1">
    <location>
        <begin position="27"/>
        <end position="58"/>
    </location>
</feature>
<keyword evidence="2" id="KW-0732">Signal</keyword>
<evidence type="ECO:0000313" key="4">
    <source>
        <dbReference type="EMBL" id="MBN3553362.1"/>
    </source>
</evidence>
<evidence type="ECO:0000256" key="1">
    <source>
        <dbReference type="SAM" id="MobiDB-lite"/>
    </source>
</evidence>
<sequence length="186" mass="20400">MVKNKLFITMLLSFSLVLSACGKDEATKKHEDSQNHADHGEMNHSSSGEVPKGLKEKANPTYEVGSKAVIRADHMKGMNDAEATIVGAYDTTVYTVSYTPTTGGKKVRDHKWVIHEEIKDAGDKPLTSGTEVTLEADHMKGMKGAKATIDSAEQTTVYMVDYTPTTGGERVKNHKWVTENELSEVK</sequence>
<feature type="compositionally biased region" description="Basic and acidic residues" evidence="1">
    <location>
        <begin position="27"/>
        <end position="42"/>
    </location>
</feature>
<dbReference type="Pfam" id="PF07563">
    <property type="entry name" value="DUF1541"/>
    <property type="match status" value="2"/>
</dbReference>
<dbReference type="Gene3D" id="2.30.30.1210">
    <property type="entry name" value="Domain of unknown function DUF1541"/>
    <property type="match status" value="1"/>
</dbReference>
<feature type="chain" id="PRO_5045558870" evidence="2">
    <location>
        <begin position="21"/>
        <end position="186"/>
    </location>
</feature>
<feature type="domain" description="DUF1541" evidence="3">
    <location>
        <begin position="128"/>
        <end position="179"/>
    </location>
</feature>
<protein>
    <submittedName>
        <fullName evidence="4">DUF1541 domain-containing protein</fullName>
    </submittedName>
</protein>
<accession>A0ABS2ZPU4</accession>
<dbReference type="RefSeq" id="WP_205724563.1">
    <property type="nucleotide sequence ID" value="NZ_JAFHKR010000037.1"/>
</dbReference>
<organism evidence="4 5">
    <name type="scientific">Fictibacillus nanhaiensis</name>
    <dbReference type="NCBI Taxonomy" id="742169"/>
    <lineage>
        <taxon>Bacteria</taxon>
        <taxon>Bacillati</taxon>
        <taxon>Bacillota</taxon>
        <taxon>Bacilli</taxon>
        <taxon>Bacillales</taxon>
        <taxon>Fictibacillaceae</taxon>
        <taxon>Fictibacillus</taxon>
    </lineage>
</organism>
<evidence type="ECO:0000259" key="3">
    <source>
        <dbReference type="Pfam" id="PF07563"/>
    </source>
</evidence>
<feature type="domain" description="DUF1541" evidence="3">
    <location>
        <begin position="64"/>
        <end position="115"/>
    </location>
</feature>
<dbReference type="InterPro" id="IPR011438">
    <property type="entry name" value="DUF1541"/>
</dbReference>
<dbReference type="PROSITE" id="PS51257">
    <property type="entry name" value="PROKAR_LIPOPROTEIN"/>
    <property type="match status" value="1"/>
</dbReference>
<proteinExistence type="predicted"/>
<reference evidence="4 5" key="1">
    <citation type="submission" date="2021-01" db="EMBL/GenBank/DDBJ databases">
        <title>Genome Sequencing of Type Strains.</title>
        <authorList>
            <person name="Lemaire J.F."/>
            <person name="Inderbitzin P."/>
            <person name="Collins S.B."/>
            <person name="Wespe N."/>
            <person name="Knight-Connoni V."/>
        </authorList>
    </citation>
    <scope>NUCLEOTIDE SEQUENCE [LARGE SCALE GENOMIC DNA]</scope>
    <source>
        <strain evidence="4 5">DSM 23009</strain>
    </source>
</reference>
<feature type="signal peptide" evidence="2">
    <location>
        <begin position="1"/>
        <end position="20"/>
    </location>
</feature>